<sequence length="253" mass="26986">MTESTLAAQLVHARQQHALIEELNGRDIPADTGAAYAVQHEVLRLTGARIGGWKIGARSPSAQASGAPIDASLVHASPARLEFSSFFRVLVELEIAFRFAHALPARSEPYTREEVFAALGGVAVALEIVDSRFAQWPNLAPLAQLADSQNNGALVVGGIEPYDVVAPGFDFIAPRLALSLDGVSIVPQTPGNPAGDPRELLVWLVNHCSRMGHAVEPFWTVTTGSYTGAYRVEVPGVIHGSIDRIGEIELALV</sequence>
<dbReference type="SUPFAM" id="SSF56529">
    <property type="entry name" value="FAH"/>
    <property type="match status" value="1"/>
</dbReference>
<dbReference type="PANTHER" id="PTHR30143:SF0">
    <property type="entry name" value="2-KETO-4-PENTENOATE HYDRATASE"/>
    <property type="match status" value="1"/>
</dbReference>
<dbReference type="GO" id="GO:0005737">
    <property type="term" value="C:cytoplasm"/>
    <property type="evidence" value="ECO:0007669"/>
    <property type="project" value="TreeGrafter"/>
</dbReference>
<dbReference type="Gene3D" id="3.90.850.10">
    <property type="entry name" value="Fumarylacetoacetase-like, C-terminal domain"/>
    <property type="match status" value="1"/>
</dbReference>
<dbReference type="EMBL" id="JFHC01000028">
    <property type="protein sequence ID" value="KDR41383.1"/>
    <property type="molecule type" value="Genomic_DNA"/>
</dbReference>
<accession>A0A069PL00</accession>
<organism evidence="1 2">
    <name type="scientific">Caballeronia glathei</name>
    <dbReference type="NCBI Taxonomy" id="60547"/>
    <lineage>
        <taxon>Bacteria</taxon>
        <taxon>Pseudomonadati</taxon>
        <taxon>Pseudomonadota</taxon>
        <taxon>Betaproteobacteria</taxon>
        <taxon>Burkholderiales</taxon>
        <taxon>Burkholderiaceae</taxon>
        <taxon>Caballeronia</taxon>
    </lineage>
</organism>
<dbReference type="Proteomes" id="UP000027466">
    <property type="component" value="Unassembled WGS sequence"/>
</dbReference>
<name>A0A069PL00_9BURK</name>
<gene>
    <name evidence="1" type="ORF">BG61_17950</name>
</gene>
<dbReference type="PANTHER" id="PTHR30143">
    <property type="entry name" value="ACID HYDRATASE"/>
    <property type="match status" value="1"/>
</dbReference>
<evidence type="ECO:0000313" key="1">
    <source>
        <dbReference type="EMBL" id="KDR41383.1"/>
    </source>
</evidence>
<dbReference type="RefSeq" id="WP_035933302.1">
    <property type="nucleotide sequence ID" value="NZ_CADFFX010000015.1"/>
</dbReference>
<reference evidence="1 2" key="1">
    <citation type="submission" date="2014-03" db="EMBL/GenBank/DDBJ databases">
        <title>Draft Genome Sequences of Four Burkholderia Strains.</title>
        <authorList>
            <person name="Liu X.Y."/>
            <person name="Li C.X."/>
            <person name="Xu J.H."/>
        </authorList>
    </citation>
    <scope>NUCLEOTIDE SEQUENCE [LARGE SCALE GENOMIC DNA]</scope>
    <source>
        <strain evidence="1 2">DSM 50014</strain>
    </source>
</reference>
<proteinExistence type="predicted"/>
<dbReference type="InterPro" id="IPR050772">
    <property type="entry name" value="Hydratase-Decarb/MhpD_sf"/>
</dbReference>
<dbReference type="STRING" id="60547.GCA_000751215_03313"/>
<protein>
    <submittedName>
        <fullName evidence="1">Hydratase</fullName>
    </submittedName>
</protein>
<keyword evidence="2" id="KW-1185">Reference proteome</keyword>
<dbReference type="AlphaFoldDB" id="A0A069PL00"/>
<evidence type="ECO:0000313" key="2">
    <source>
        <dbReference type="Proteomes" id="UP000027466"/>
    </source>
</evidence>
<comment type="caution">
    <text evidence="1">The sequence shown here is derived from an EMBL/GenBank/DDBJ whole genome shotgun (WGS) entry which is preliminary data.</text>
</comment>
<dbReference type="InterPro" id="IPR036663">
    <property type="entry name" value="Fumarylacetoacetase_C_sf"/>
</dbReference>
<dbReference type="GO" id="GO:0008684">
    <property type="term" value="F:2-oxopent-4-enoate hydratase activity"/>
    <property type="evidence" value="ECO:0007669"/>
    <property type="project" value="TreeGrafter"/>
</dbReference>